<reference evidence="1" key="1">
    <citation type="submission" date="2020-08" db="EMBL/GenBank/DDBJ databases">
        <title>Multicomponent nature underlies the extraordinary mechanical properties of spider dragline silk.</title>
        <authorList>
            <person name="Kono N."/>
            <person name="Nakamura H."/>
            <person name="Mori M."/>
            <person name="Yoshida Y."/>
            <person name="Ohtoshi R."/>
            <person name="Malay A.D."/>
            <person name="Moran D.A.P."/>
            <person name="Tomita M."/>
            <person name="Numata K."/>
            <person name="Arakawa K."/>
        </authorList>
    </citation>
    <scope>NUCLEOTIDE SEQUENCE</scope>
</reference>
<sequence>MASLEISTLRFYLIVLLVPVWWLTSFSARSSQVETSVMDGMGNSLSLHPLLSPQMMGQLWNSVKDCPRLSERLIST</sequence>
<gene>
    <name evidence="1" type="ORF">NPIL_64091</name>
</gene>
<dbReference type="AlphaFoldDB" id="A0A8X6JSN3"/>
<evidence type="ECO:0000313" key="2">
    <source>
        <dbReference type="Proteomes" id="UP000887013"/>
    </source>
</evidence>
<organism evidence="1 2">
    <name type="scientific">Nephila pilipes</name>
    <name type="common">Giant wood spider</name>
    <name type="synonym">Nephila maculata</name>
    <dbReference type="NCBI Taxonomy" id="299642"/>
    <lineage>
        <taxon>Eukaryota</taxon>
        <taxon>Metazoa</taxon>
        <taxon>Ecdysozoa</taxon>
        <taxon>Arthropoda</taxon>
        <taxon>Chelicerata</taxon>
        <taxon>Arachnida</taxon>
        <taxon>Araneae</taxon>
        <taxon>Araneomorphae</taxon>
        <taxon>Entelegynae</taxon>
        <taxon>Araneoidea</taxon>
        <taxon>Nephilidae</taxon>
        <taxon>Nephila</taxon>
    </lineage>
</organism>
<name>A0A8X6JSN3_NEPPI</name>
<comment type="caution">
    <text evidence="1">The sequence shown here is derived from an EMBL/GenBank/DDBJ whole genome shotgun (WGS) entry which is preliminary data.</text>
</comment>
<keyword evidence="2" id="KW-1185">Reference proteome</keyword>
<dbReference type="EMBL" id="BMAW01046678">
    <property type="protein sequence ID" value="GFS56822.1"/>
    <property type="molecule type" value="Genomic_DNA"/>
</dbReference>
<evidence type="ECO:0000313" key="1">
    <source>
        <dbReference type="EMBL" id="GFS56822.1"/>
    </source>
</evidence>
<accession>A0A8X6JSN3</accession>
<proteinExistence type="predicted"/>
<protein>
    <submittedName>
        <fullName evidence="1">Uncharacterized protein</fullName>
    </submittedName>
</protein>
<dbReference type="Proteomes" id="UP000887013">
    <property type="component" value="Unassembled WGS sequence"/>
</dbReference>